<evidence type="ECO:0008006" key="3">
    <source>
        <dbReference type="Google" id="ProtNLM"/>
    </source>
</evidence>
<comment type="caution">
    <text evidence="1">The sequence shown here is derived from an EMBL/GenBank/DDBJ whole genome shotgun (WGS) entry which is preliminary data.</text>
</comment>
<name>A0ABU3H133_9SPHI</name>
<gene>
    <name evidence="1" type="ORF">QE417_004498</name>
</gene>
<organism evidence="1 2">
    <name type="scientific">Mucilaginibacter terrae</name>
    <dbReference type="NCBI Taxonomy" id="1955052"/>
    <lineage>
        <taxon>Bacteria</taxon>
        <taxon>Pseudomonadati</taxon>
        <taxon>Bacteroidota</taxon>
        <taxon>Sphingobacteriia</taxon>
        <taxon>Sphingobacteriales</taxon>
        <taxon>Sphingobacteriaceae</taxon>
        <taxon>Mucilaginibacter</taxon>
    </lineage>
</organism>
<proteinExistence type="predicted"/>
<keyword evidence="2" id="KW-1185">Reference proteome</keyword>
<accession>A0ABU3H133</accession>
<dbReference type="EMBL" id="JAVLVU010000001">
    <property type="protein sequence ID" value="MDT3405426.1"/>
    <property type="molecule type" value="Genomic_DNA"/>
</dbReference>
<evidence type="ECO:0000313" key="2">
    <source>
        <dbReference type="Proteomes" id="UP001258315"/>
    </source>
</evidence>
<sequence>MNNKNIITSFFSVFLTQSPRLSVYTSDVPDAMMETTPDDNGWFKWRPLEGNIKLSTYQQFMQMYDVVLPKSFLEWHQAYYFLDGDCSIVRLPFSNPEKPLQELKDLVDNNVSKHLIAEKIYPFATEGNDGGYLVFDGRMYVEEDEYPIRFQSYEAEFNGSGPIIFSSFSKMLECLTYFLSRNDIEQVFDLIPHFFTTDPSGAGKEGVDYWIGWINMSKENYEY</sequence>
<dbReference type="RefSeq" id="WP_311953966.1">
    <property type="nucleotide sequence ID" value="NZ_JAVLVU010000001.1"/>
</dbReference>
<dbReference type="Proteomes" id="UP001258315">
    <property type="component" value="Unassembled WGS sequence"/>
</dbReference>
<evidence type="ECO:0000313" key="1">
    <source>
        <dbReference type="EMBL" id="MDT3405426.1"/>
    </source>
</evidence>
<protein>
    <recommendedName>
        <fullName evidence="3">SMI1/KNR4 family protein</fullName>
    </recommendedName>
</protein>
<reference evidence="2" key="1">
    <citation type="submission" date="2023-07" db="EMBL/GenBank/DDBJ databases">
        <title>Functional and genomic diversity of the sorghum phyllosphere microbiome.</title>
        <authorList>
            <person name="Shade A."/>
        </authorList>
    </citation>
    <scope>NUCLEOTIDE SEQUENCE [LARGE SCALE GENOMIC DNA]</scope>
    <source>
        <strain evidence="2">SORGH_AS_0422</strain>
    </source>
</reference>